<dbReference type="EMBL" id="MWDB01000020">
    <property type="protein sequence ID" value="OQB41261.1"/>
    <property type="molecule type" value="Genomic_DNA"/>
</dbReference>
<evidence type="ECO:0000256" key="1">
    <source>
        <dbReference type="SAM" id="Phobius"/>
    </source>
</evidence>
<evidence type="ECO:0000313" key="2">
    <source>
        <dbReference type="EMBL" id="OQB41261.1"/>
    </source>
</evidence>
<protein>
    <submittedName>
        <fullName evidence="2">Uncharacterized protein</fullName>
    </submittedName>
</protein>
<accession>A0A1V5ZMC3</accession>
<name>A0A1V5ZMC3_9BACT</name>
<feature type="transmembrane region" description="Helical" evidence="1">
    <location>
        <begin position="40"/>
        <end position="58"/>
    </location>
</feature>
<proteinExistence type="predicted"/>
<comment type="caution">
    <text evidence="2">The sequence shown here is derived from an EMBL/GenBank/DDBJ whole genome shotgun (WGS) entry which is preliminary data.</text>
</comment>
<dbReference type="AlphaFoldDB" id="A0A1V5ZMC3"/>
<organism evidence="2">
    <name type="scientific">candidate division CPR1 bacterium ADurb.Bin160</name>
    <dbReference type="NCBI Taxonomy" id="1852826"/>
    <lineage>
        <taxon>Bacteria</taxon>
        <taxon>candidate division CPR1</taxon>
    </lineage>
</organism>
<sequence length="74" mass="8314">MAKKTKKKLRAYIGASIIIIGFMVFTAGKPNPINPKIIDPTWQTMLLGTIMMFLGYKIGQRAFPALLEDEEDLN</sequence>
<dbReference type="Proteomes" id="UP000485621">
    <property type="component" value="Unassembled WGS sequence"/>
</dbReference>
<feature type="transmembrane region" description="Helical" evidence="1">
    <location>
        <begin position="9"/>
        <end position="28"/>
    </location>
</feature>
<keyword evidence="1" id="KW-0812">Transmembrane</keyword>
<keyword evidence="1" id="KW-1133">Transmembrane helix</keyword>
<gene>
    <name evidence="2" type="ORF">BWY04_00940</name>
</gene>
<reference evidence="2" key="1">
    <citation type="submission" date="2017-02" db="EMBL/GenBank/DDBJ databases">
        <title>Delving into the versatile metabolic prowess of the omnipresent phylum Bacteroidetes.</title>
        <authorList>
            <person name="Nobu M.K."/>
            <person name="Mei R."/>
            <person name="Narihiro T."/>
            <person name="Kuroda K."/>
            <person name="Liu W.-T."/>
        </authorList>
    </citation>
    <scope>NUCLEOTIDE SEQUENCE</scope>
    <source>
        <strain evidence="2">ADurb.Bin160</strain>
    </source>
</reference>
<keyword evidence="1" id="KW-0472">Membrane</keyword>